<evidence type="ECO:0000313" key="2">
    <source>
        <dbReference type="EMBL" id="JAC63005.1"/>
    </source>
</evidence>
<name>A0A061QX21_9CHLO</name>
<feature type="non-terminal residue" evidence="2">
    <location>
        <position position="229"/>
    </location>
</feature>
<dbReference type="AlphaFoldDB" id="A0A061QX21"/>
<gene>
    <name evidence="2" type="ORF">TSPGSL018_21732</name>
</gene>
<organism evidence="2">
    <name type="scientific">Tetraselmis sp. GSL018</name>
    <dbReference type="NCBI Taxonomy" id="582737"/>
    <lineage>
        <taxon>Eukaryota</taxon>
        <taxon>Viridiplantae</taxon>
        <taxon>Chlorophyta</taxon>
        <taxon>core chlorophytes</taxon>
        <taxon>Chlorodendrophyceae</taxon>
        <taxon>Chlorodendrales</taxon>
        <taxon>Chlorodendraceae</taxon>
        <taxon>Tetraselmis</taxon>
    </lineage>
</organism>
<feature type="compositionally biased region" description="Polar residues" evidence="1">
    <location>
        <begin position="144"/>
        <end position="156"/>
    </location>
</feature>
<accession>A0A061QX21</accession>
<feature type="region of interest" description="Disordered" evidence="1">
    <location>
        <begin position="1"/>
        <end position="229"/>
    </location>
</feature>
<feature type="compositionally biased region" description="Low complexity" evidence="1">
    <location>
        <begin position="118"/>
        <end position="141"/>
    </location>
</feature>
<dbReference type="EMBL" id="GBEZ01023926">
    <property type="protein sequence ID" value="JAC63005.1"/>
    <property type="molecule type" value="Transcribed_RNA"/>
</dbReference>
<proteinExistence type="predicted"/>
<sequence>MRASSQSASRCRLRAGRWEEAVRSGWRPSLAPPWGPPPGCMNGGIASPTRTGGGDEGDRLPPPSAPACGRDGASVPVSWLSRCPEPCSAAPSGDRAPAPAPTSSDRNSSAMSERASRSPASSFLAGASPSAPSSPDRLLPSGSMCLSPSLVSSPITGPSAPPAVPSCSLPASEPSKGAVMPVEVDGSRASSESIGRPSIAADSDCPEASEPLLGTASAACSPPSLLCLS</sequence>
<feature type="compositionally biased region" description="Pro residues" evidence="1">
    <location>
        <begin position="30"/>
        <end position="39"/>
    </location>
</feature>
<protein>
    <submittedName>
        <fullName evidence="2">Uncharacterized protein</fullName>
    </submittedName>
</protein>
<evidence type="ECO:0000256" key="1">
    <source>
        <dbReference type="SAM" id="MobiDB-lite"/>
    </source>
</evidence>
<reference evidence="2" key="1">
    <citation type="submission" date="2014-05" db="EMBL/GenBank/DDBJ databases">
        <title>The transcriptome of the halophilic microalga Tetraselmis sp. GSL018 isolated from the Great Salt Lake, Utah.</title>
        <authorList>
            <person name="Jinkerson R.E."/>
            <person name="D'Adamo S."/>
            <person name="Posewitz M.C."/>
        </authorList>
    </citation>
    <scope>NUCLEOTIDE SEQUENCE</scope>
    <source>
        <strain evidence="2">GSL018</strain>
    </source>
</reference>
<feature type="compositionally biased region" description="Polar residues" evidence="1">
    <location>
        <begin position="101"/>
        <end position="111"/>
    </location>
</feature>